<dbReference type="Proteomes" id="UP000694700">
    <property type="component" value="Unplaced"/>
</dbReference>
<dbReference type="InterPro" id="IPR003439">
    <property type="entry name" value="ABC_transporter-like_ATP-bd"/>
</dbReference>
<evidence type="ECO:0008006" key="12">
    <source>
        <dbReference type="Google" id="ProtNLM"/>
    </source>
</evidence>
<dbReference type="Ensembl" id="ENSCCRT00015051307.1">
    <property type="protein sequence ID" value="ENSCCRP00015049641.1"/>
    <property type="gene ID" value="ENSCCRG00015020416.1"/>
</dbReference>
<dbReference type="GO" id="GO:0140359">
    <property type="term" value="F:ABC-type transporter activity"/>
    <property type="evidence" value="ECO:0007669"/>
    <property type="project" value="InterPro"/>
</dbReference>
<dbReference type="InterPro" id="IPR050352">
    <property type="entry name" value="ABCG_transporters"/>
</dbReference>
<evidence type="ECO:0000313" key="11">
    <source>
        <dbReference type="Proteomes" id="UP000694700"/>
    </source>
</evidence>
<dbReference type="InterPro" id="IPR013525">
    <property type="entry name" value="ABC2_TM"/>
</dbReference>
<accession>A0A8C1VC30</accession>
<keyword evidence="5 7" id="KW-1133">Transmembrane helix</keyword>
<keyword evidence="3" id="KW-0813">Transport</keyword>
<organism evidence="10 11">
    <name type="scientific">Cyprinus carpio</name>
    <name type="common">Common carp</name>
    <dbReference type="NCBI Taxonomy" id="7962"/>
    <lineage>
        <taxon>Eukaryota</taxon>
        <taxon>Metazoa</taxon>
        <taxon>Chordata</taxon>
        <taxon>Craniata</taxon>
        <taxon>Vertebrata</taxon>
        <taxon>Euteleostomi</taxon>
        <taxon>Actinopterygii</taxon>
        <taxon>Neopterygii</taxon>
        <taxon>Teleostei</taxon>
        <taxon>Ostariophysi</taxon>
        <taxon>Cypriniformes</taxon>
        <taxon>Cyprinidae</taxon>
        <taxon>Cyprininae</taxon>
        <taxon>Cyprinus</taxon>
    </lineage>
</organism>
<keyword evidence="6 7" id="KW-0472">Membrane</keyword>
<dbReference type="InterPro" id="IPR027417">
    <property type="entry name" value="P-loop_NTPase"/>
</dbReference>
<dbReference type="GO" id="GO:0016887">
    <property type="term" value="F:ATP hydrolysis activity"/>
    <property type="evidence" value="ECO:0007669"/>
    <property type="project" value="InterPro"/>
</dbReference>
<feature type="transmembrane region" description="Helical" evidence="7">
    <location>
        <begin position="260"/>
        <end position="280"/>
    </location>
</feature>
<dbReference type="Gene3D" id="3.40.50.300">
    <property type="entry name" value="P-loop containing nucleotide triphosphate hydrolases"/>
    <property type="match status" value="1"/>
</dbReference>
<dbReference type="SUPFAM" id="SSF52540">
    <property type="entry name" value="P-loop containing nucleoside triphosphate hydrolases"/>
    <property type="match status" value="1"/>
</dbReference>
<evidence type="ECO:0000256" key="4">
    <source>
        <dbReference type="ARBA" id="ARBA00022692"/>
    </source>
</evidence>
<feature type="transmembrane region" description="Helical" evidence="7">
    <location>
        <begin position="313"/>
        <end position="331"/>
    </location>
</feature>
<evidence type="ECO:0000256" key="3">
    <source>
        <dbReference type="ARBA" id="ARBA00022448"/>
    </source>
</evidence>
<reference evidence="10" key="1">
    <citation type="submission" date="2025-08" db="UniProtKB">
        <authorList>
            <consortium name="Ensembl"/>
        </authorList>
    </citation>
    <scope>IDENTIFICATION</scope>
</reference>
<dbReference type="GO" id="GO:0005524">
    <property type="term" value="F:ATP binding"/>
    <property type="evidence" value="ECO:0007669"/>
    <property type="project" value="InterPro"/>
</dbReference>
<dbReference type="PANTHER" id="PTHR48041">
    <property type="entry name" value="ABC TRANSPORTER G FAMILY MEMBER 28"/>
    <property type="match status" value="1"/>
</dbReference>
<evidence type="ECO:0000259" key="8">
    <source>
        <dbReference type="Pfam" id="PF00005"/>
    </source>
</evidence>
<proteinExistence type="inferred from homology"/>
<dbReference type="GO" id="GO:0005886">
    <property type="term" value="C:plasma membrane"/>
    <property type="evidence" value="ECO:0007669"/>
    <property type="project" value="TreeGrafter"/>
</dbReference>
<keyword evidence="4 7" id="KW-0812">Transmembrane</keyword>
<name>A0A8C1VC30_CYPCA</name>
<comment type="similarity">
    <text evidence="2">Belongs to the ABC transporter superfamily. ABCG family. Eye pigment precursor importer (TC 3.A.1.204) subfamily.</text>
</comment>
<evidence type="ECO:0000256" key="6">
    <source>
        <dbReference type="ARBA" id="ARBA00023136"/>
    </source>
</evidence>
<evidence type="ECO:0000256" key="2">
    <source>
        <dbReference type="ARBA" id="ARBA00005814"/>
    </source>
</evidence>
<dbReference type="Pfam" id="PF01061">
    <property type="entry name" value="ABC2_membrane"/>
    <property type="match status" value="1"/>
</dbReference>
<dbReference type="AlphaFoldDB" id="A0A8C1VC30"/>
<dbReference type="Pfam" id="PF00005">
    <property type="entry name" value="ABC_tran"/>
    <property type="match status" value="1"/>
</dbReference>
<evidence type="ECO:0000256" key="7">
    <source>
        <dbReference type="SAM" id="Phobius"/>
    </source>
</evidence>
<dbReference type="PANTHER" id="PTHR48041:SF49">
    <property type="entry name" value="ATP-BINDING CASSETTE TRANSPORTER SUB-FAMILY G MEMBER 2B-RELATED"/>
    <property type="match status" value="1"/>
</dbReference>
<feature type="transmembrane region" description="Helical" evidence="7">
    <location>
        <begin position="210"/>
        <end position="230"/>
    </location>
</feature>
<protein>
    <recommendedName>
        <fullName evidence="12">ABC transporter domain-containing protein</fullName>
    </recommendedName>
</protein>
<comment type="subcellular location">
    <subcellularLocation>
        <location evidence="1">Membrane</location>
        <topology evidence="1">Multi-pass membrane protein</topology>
    </subcellularLocation>
</comment>
<feature type="transmembrane region" description="Helical" evidence="7">
    <location>
        <begin position="426"/>
        <end position="445"/>
    </location>
</feature>
<feature type="transmembrane region" description="Helical" evidence="7">
    <location>
        <begin position="237"/>
        <end position="254"/>
    </location>
</feature>
<evidence type="ECO:0000256" key="5">
    <source>
        <dbReference type="ARBA" id="ARBA00022989"/>
    </source>
</evidence>
<feature type="transmembrane region" description="Helical" evidence="7">
    <location>
        <begin position="338"/>
        <end position="366"/>
    </location>
</feature>
<evidence type="ECO:0000256" key="1">
    <source>
        <dbReference type="ARBA" id="ARBA00004141"/>
    </source>
</evidence>
<evidence type="ECO:0000259" key="9">
    <source>
        <dbReference type="Pfam" id="PF01061"/>
    </source>
</evidence>
<feature type="domain" description="ABC transporter" evidence="8">
    <location>
        <begin position="36"/>
        <end position="126"/>
    </location>
</feature>
<feature type="domain" description="ABC-2 type transporter transmembrane" evidence="9">
    <location>
        <begin position="189"/>
        <end position="395"/>
    </location>
</feature>
<sequence>MNEDTAPVYERKIAQGHNESHFMQPVSFTNCYCGENAIMGAAGSGKTSLLAVITGRKDPHDLHSGHVLVDNKVVTSDLPLTSAYVIQVRMQNFTVINDILMGTLTVRENLLFSGNLQLPRKQYSTADKKKRGEHHSGAVQTPRLVTYSTDGVKHYCAAVKEELKCITGPSDPSSEARSKPPYYVTSFFYQLKVVCWRTVLNIVRNPQTSYAQMALNIICALLIVLIYYQMPLTLPEALIGAFFFLIINMVFGNLSAVELFINEGAIFVSGLFFFLSKVFVDLLPNRIVAIFIFSSNSYFMMVLNPAFTASLCFSLTVSMVSLAGVSLAFLVSASMSSFYVLVLCHSLFLILSFFVSLLQVFGGFLVNLNSMLSWLSWLKWASIFKYGLDAVTKNEMKGQVFYSGNAMLKGEMYLQSQGIDYSVWGFWQNQVALLGIILVCMKFAYIQLHRINRWK</sequence>
<evidence type="ECO:0000313" key="10">
    <source>
        <dbReference type="Ensembl" id="ENSCCRP00015049641.1"/>
    </source>
</evidence>